<comment type="caution">
    <text evidence="1">The sequence shown here is derived from an EMBL/GenBank/DDBJ whole genome shotgun (WGS) entry which is preliminary data.</text>
</comment>
<dbReference type="Pfam" id="PF21274">
    <property type="entry name" value="Rng_hyd_C"/>
    <property type="match status" value="1"/>
</dbReference>
<sequence>MVKAYGITPDGASLVRPDFVVAWRTQDANGDLSRVLDEVLSRV</sequence>
<dbReference type="Proteomes" id="UP001597045">
    <property type="component" value="Unassembled WGS sequence"/>
</dbReference>
<name>A0ABW3MRF2_9PSEU</name>
<gene>
    <name evidence="1" type="ORF">ACFQ1S_44115</name>
</gene>
<evidence type="ECO:0000313" key="1">
    <source>
        <dbReference type="EMBL" id="MFD1052070.1"/>
    </source>
</evidence>
<organism evidence="1 2">
    <name type="scientific">Kibdelosporangium lantanae</name>
    <dbReference type="NCBI Taxonomy" id="1497396"/>
    <lineage>
        <taxon>Bacteria</taxon>
        <taxon>Bacillati</taxon>
        <taxon>Actinomycetota</taxon>
        <taxon>Actinomycetes</taxon>
        <taxon>Pseudonocardiales</taxon>
        <taxon>Pseudonocardiaceae</taxon>
        <taxon>Kibdelosporangium</taxon>
    </lineage>
</organism>
<keyword evidence="2" id="KW-1185">Reference proteome</keyword>
<evidence type="ECO:0000313" key="2">
    <source>
        <dbReference type="Proteomes" id="UP001597045"/>
    </source>
</evidence>
<accession>A0ABW3MRF2</accession>
<reference evidence="2" key="1">
    <citation type="journal article" date="2019" name="Int. J. Syst. Evol. Microbiol.">
        <title>The Global Catalogue of Microorganisms (GCM) 10K type strain sequencing project: providing services to taxonomists for standard genome sequencing and annotation.</title>
        <authorList>
            <consortium name="The Broad Institute Genomics Platform"/>
            <consortium name="The Broad Institute Genome Sequencing Center for Infectious Disease"/>
            <person name="Wu L."/>
            <person name="Ma J."/>
        </authorList>
    </citation>
    <scope>NUCLEOTIDE SEQUENCE [LARGE SCALE GENOMIC DNA]</scope>
    <source>
        <strain evidence="2">JCM 31486</strain>
    </source>
</reference>
<dbReference type="Gene3D" id="3.40.30.120">
    <property type="match status" value="1"/>
</dbReference>
<protein>
    <submittedName>
        <fullName evidence="1">Uncharacterized protein</fullName>
    </submittedName>
</protein>
<dbReference type="EMBL" id="JBHTIS010004105">
    <property type="protein sequence ID" value="MFD1052070.1"/>
    <property type="molecule type" value="Genomic_DNA"/>
</dbReference>
<proteinExistence type="predicted"/>